<keyword evidence="3" id="KW-1185">Reference proteome</keyword>
<feature type="chain" id="PRO_5038346019" description="Lipoprotein" evidence="1">
    <location>
        <begin position="17"/>
        <end position="332"/>
    </location>
</feature>
<dbReference type="OrthoDB" id="4855332at2"/>
<dbReference type="Proteomes" id="UP000030011">
    <property type="component" value="Unassembled WGS sequence"/>
</dbReference>
<dbReference type="AlphaFoldDB" id="A0A0A0JQZ4"/>
<keyword evidence="1" id="KW-0732">Signal</keyword>
<comment type="caution">
    <text evidence="2">The sequence shown here is derived from an EMBL/GenBank/DDBJ whole genome shotgun (WGS) entry which is preliminary data.</text>
</comment>
<name>A0A0A0JQZ4_9MICO</name>
<dbReference type="RefSeq" id="WP_035902182.1">
    <property type="nucleotide sequence ID" value="NZ_AVPK01000001.1"/>
</dbReference>
<feature type="signal peptide" evidence="1">
    <location>
        <begin position="1"/>
        <end position="16"/>
    </location>
</feature>
<organism evidence="2 3">
    <name type="scientific">Knoellia subterranea KCTC 19937</name>
    <dbReference type="NCBI Taxonomy" id="1385521"/>
    <lineage>
        <taxon>Bacteria</taxon>
        <taxon>Bacillati</taxon>
        <taxon>Actinomycetota</taxon>
        <taxon>Actinomycetes</taxon>
        <taxon>Micrococcales</taxon>
        <taxon>Intrasporangiaceae</taxon>
        <taxon>Knoellia</taxon>
    </lineage>
</organism>
<evidence type="ECO:0008006" key="4">
    <source>
        <dbReference type="Google" id="ProtNLM"/>
    </source>
</evidence>
<dbReference type="PROSITE" id="PS51257">
    <property type="entry name" value="PROKAR_LIPOPROTEIN"/>
    <property type="match status" value="1"/>
</dbReference>
<proteinExistence type="predicted"/>
<evidence type="ECO:0000256" key="1">
    <source>
        <dbReference type="SAM" id="SignalP"/>
    </source>
</evidence>
<evidence type="ECO:0000313" key="3">
    <source>
        <dbReference type="Proteomes" id="UP000030011"/>
    </source>
</evidence>
<reference evidence="2 3" key="1">
    <citation type="submission" date="2013-08" db="EMBL/GenBank/DDBJ databases">
        <title>The genome sequence of Knoellia subterranea.</title>
        <authorList>
            <person name="Zhu W."/>
            <person name="Wang G."/>
        </authorList>
    </citation>
    <scope>NUCLEOTIDE SEQUENCE [LARGE SCALE GENOMIC DNA]</scope>
    <source>
        <strain evidence="2 3">KCTC 19937</strain>
    </source>
</reference>
<protein>
    <recommendedName>
        <fullName evidence="4">Lipoprotein</fullName>
    </recommendedName>
</protein>
<sequence length="332" mass="33519">MNRRTFTTSFVAFALAATLTGCGLGNSIVGVHDAPAERTDVAPLNIDGAENVAARVLDEAAAARGAKGADAAKAQSAVLAGAALTQAQAATKLGTVGNADPLQRASDPQVVSISRGKAWPRAILVGTLDEASKTQTLHVLMSTAAADPFKVYASVPMLPGTSVPAMDDLANGAPLVKPDDKTGAPLAPNQGLGAYAAALNYPKPVANAAVATKDAFATALQASTAGQVKALGALASFAQQHTLIPKETVAFRLKDGGSVVFGQLTRADTFTASAGAKELGIPATYAKLVGNKKTTPKKLQITSLENIVMVIPAKGAATVVAADEQLVSGTAQ</sequence>
<accession>A0A0A0JQZ4</accession>
<dbReference type="eggNOG" id="ENOG5032D1Q">
    <property type="taxonomic scope" value="Bacteria"/>
</dbReference>
<evidence type="ECO:0000313" key="2">
    <source>
        <dbReference type="EMBL" id="KGN39603.1"/>
    </source>
</evidence>
<dbReference type="STRING" id="1385521.N803_02085"/>
<gene>
    <name evidence="2" type="ORF">N803_02085</name>
</gene>
<dbReference type="EMBL" id="AVPK01000001">
    <property type="protein sequence ID" value="KGN39603.1"/>
    <property type="molecule type" value="Genomic_DNA"/>
</dbReference>